<dbReference type="AlphaFoldDB" id="A0A1Z5RHG6"/>
<dbReference type="PROSITE" id="PS50089">
    <property type="entry name" value="ZF_RING_2"/>
    <property type="match status" value="1"/>
</dbReference>
<reference evidence="8" key="2">
    <citation type="journal article" date="2018" name="Plant J.">
        <title>The Sorghum bicolor reference genome: improved assembly, gene annotations, a transcriptome atlas, and signatures of genome organization.</title>
        <authorList>
            <person name="McCormick R.F."/>
            <person name="Truong S.K."/>
            <person name="Sreedasyam A."/>
            <person name="Jenkins J."/>
            <person name="Shu S."/>
            <person name="Sims D."/>
            <person name="Kennedy M."/>
            <person name="Amirebrahimi M."/>
            <person name="Weers B.D."/>
            <person name="McKinley B."/>
            <person name="Mattison A."/>
            <person name="Morishige D.T."/>
            <person name="Grimwood J."/>
            <person name="Schmutz J."/>
            <person name="Mullet J.E."/>
        </authorList>
    </citation>
    <scope>NUCLEOTIDE SEQUENCE [LARGE SCALE GENOMIC DNA]</scope>
    <source>
        <strain evidence="8">cv. BTx623</strain>
    </source>
</reference>
<dbReference type="PANTHER" id="PTHR15710">
    <property type="entry name" value="E3 UBIQUITIN-PROTEIN LIGASE PRAJA"/>
    <property type="match status" value="1"/>
</dbReference>
<evidence type="ECO:0000313" key="7">
    <source>
        <dbReference type="EMBL" id="OQU82875.1"/>
    </source>
</evidence>
<feature type="compositionally biased region" description="Acidic residues" evidence="5">
    <location>
        <begin position="55"/>
        <end position="77"/>
    </location>
</feature>
<evidence type="ECO:0000256" key="4">
    <source>
        <dbReference type="PROSITE-ProRule" id="PRU00175"/>
    </source>
</evidence>
<dbReference type="PANTHER" id="PTHR15710:SF196">
    <property type="entry name" value="F6A14.12 PROTEIN-RELATED"/>
    <property type="match status" value="1"/>
</dbReference>
<feature type="domain" description="RING-type" evidence="6">
    <location>
        <begin position="159"/>
        <end position="202"/>
    </location>
</feature>
<protein>
    <recommendedName>
        <fullName evidence="6">RING-type domain-containing protein</fullName>
    </recommendedName>
</protein>
<dbReference type="Pfam" id="PF13639">
    <property type="entry name" value="zf-RING_2"/>
    <property type="match status" value="1"/>
</dbReference>
<dbReference type="CDD" id="cd16669">
    <property type="entry name" value="RING-H2_RNF181"/>
    <property type="match status" value="1"/>
</dbReference>
<keyword evidence="2 4" id="KW-0863">Zinc-finger</keyword>
<dbReference type="Gramene" id="OQU82875">
    <property type="protein sequence ID" value="OQU82875"/>
    <property type="gene ID" value="SORBI_3005G035400"/>
</dbReference>
<dbReference type="EMBL" id="CM000764">
    <property type="protein sequence ID" value="OQU82875.1"/>
    <property type="molecule type" value="Genomic_DNA"/>
</dbReference>
<dbReference type="SMART" id="SM00184">
    <property type="entry name" value="RING"/>
    <property type="match status" value="1"/>
</dbReference>
<keyword evidence="8" id="KW-1185">Reference proteome</keyword>
<dbReference type="Proteomes" id="UP000000768">
    <property type="component" value="Chromosome 5"/>
</dbReference>
<evidence type="ECO:0000256" key="5">
    <source>
        <dbReference type="SAM" id="MobiDB-lite"/>
    </source>
</evidence>
<evidence type="ECO:0000256" key="2">
    <source>
        <dbReference type="ARBA" id="ARBA00022771"/>
    </source>
</evidence>
<reference evidence="7 8" key="1">
    <citation type="journal article" date="2009" name="Nature">
        <title>The Sorghum bicolor genome and the diversification of grasses.</title>
        <authorList>
            <person name="Paterson A.H."/>
            <person name="Bowers J.E."/>
            <person name="Bruggmann R."/>
            <person name="Dubchak I."/>
            <person name="Grimwood J."/>
            <person name="Gundlach H."/>
            <person name="Haberer G."/>
            <person name="Hellsten U."/>
            <person name="Mitros T."/>
            <person name="Poliakov A."/>
            <person name="Schmutz J."/>
            <person name="Spannagl M."/>
            <person name="Tang H."/>
            <person name="Wang X."/>
            <person name="Wicker T."/>
            <person name="Bharti A.K."/>
            <person name="Chapman J."/>
            <person name="Feltus F.A."/>
            <person name="Gowik U."/>
            <person name="Grigoriev I.V."/>
            <person name="Lyons E."/>
            <person name="Maher C.A."/>
            <person name="Martis M."/>
            <person name="Narechania A."/>
            <person name="Otillar R.P."/>
            <person name="Penning B.W."/>
            <person name="Salamov A.A."/>
            <person name="Wang Y."/>
            <person name="Zhang L."/>
            <person name="Carpita N.C."/>
            <person name="Freeling M."/>
            <person name="Gingle A.R."/>
            <person name="Hash C.T."/>
            <person name="Keller B."/>
            <person name="Klein P."/>
            <person name="Kresovich S."/>
            <person name="McCann M.C."/>
            <person name="Ming R."/>
            <person name="Peterson D.G."/>
            <person name="Mehboob-ur-Rahman"/>
            <person name="Ware D."/>
            <person name="Westhoff P."/>
            <person name="Mayer K.F."/>
            <person name="Messing J."/>
            <person name="Rokhsar D.S."/>
        </authorList>
    </citation>
    <scope>NUCLEOTIDE SEQUENCE [LARGE SCALE GENOMIC DNA]</scope>
    <source>
        <strain evidence="8">cv. BTx623</strain>
    </source>
</reference>
<proteinExistence type="predicted"/>
<dbReference type="GO" id="GO:0061630">
    <property type="term" value="F:ubiquitin protein ligase activity"/>
    <property type="evidence" value="ECO:0000318"/>
    <property type="project" value="GO_Central"/>
</dbReference>
<accession>A0A1Z5RHG6</accession>
<evidence type="ECO:0000313" key="8">
    <source>
        <dbReference type="Proteomes" id="UP000000768"/>
    </source>
</evidence>
<evidence type="ECO:0000256" key="3">
    <source>
        <dbReference type="ARBA" id="ARBA00022833"/>
    </source>
</evidence>
<name>A0A1Z5RHG6_SORBI</name>
<organism evidence="7 8">
    <name type="scientific">Sorghum bicolor</name>
    <name type="common">Sorghum</name>
    <name type="synonym">Sorghum vulgare</name>
    <dbReference type="NCBI Taxonomy" id="4558"/>
    <lineage>
        <taxon>Eukaryota</taxon>
        <taxon>Viridiplantae</taxon>
        <taxon>Streptophyta</taxon>
        <taxon>Embryophyta</taxon>
        <taxon>Tracheophyta</taxon>
        <taxon>Spermatophyta</taxon>
        <taxon>Magnoliopsida</taxon>
        <taxon>Liliopsida</taxon>
        <taxon>Poales</taxon>
        <taxon>Poaceae</taxon>
        <taxon>PACMAD clade</taxon>
        <taxon>Panicoideae</taxon>
        <taxon>Andropogonodae</taxon>
        <taxon>Andropogoneae</taxon>
        <taxon>Sorghinae</taxon>
        <taxon>Sorghum</taxon>
    </lineage>
</organism>
<dbReference type="InParanoid" id="A0A1Z5RHG6"/>
<evidence type="ECO:0000259" key="6">
    <source>
        <dbReference type="PROSITE" id="PS50089"/>
    </source>
</evidence>
<evidence type="ECO:0000256" key="1">
    <source>
        <dbReference type="ARBA" id="ARBA00022723"/>
    </source>
</evidence>
<dbReference type="InterPro" id="IPR013083">
    <property type="entry name" value="Znf_RING/FYVE/PHD"/>
</dbReference>
<dbReference type="OMA" id="HERIILI"/>
<dbReference type="GO" id="GO:0005737">
    <property type="term" value="C:cytoplasm"/>
    <property type="evidence" value="ECO:0000318"/>
    <property type="project" value="GO_Central"/>
</dbReference>
<dbReference type="GO" id="GO:0008270">
    <property type="term" value="F:zinc ion binding"/>
    <property type="evidence" value="ECO:0007669"/>
    <property type="project" value="UniProtKB-KW"/>
</dbReference>
<feature type="region of interest" description="Disordered" evidence="5">
    <location>
        <begin position="48"/>
        <end position="80"/>
    </location>
</feature>
<dbReference type="InterPro" id="IPR001841">
    <property type="entry name" value="Znf_RING"/>
</dbReference>
<dbReference type="GO" id="GO:0016567">
    <property type="term" value="P:protein ubiquitination"/>
    <property type="evidence" value="ECO:0000318"/>
    <property type="project" value="GO_Central"/>
</dbReference>
<sequence length="213" mass="23104">MNMPERSLTTDEDMEMERFFLTFSNDNGVAQSADASVIWLLQLLSGQQQQQHNSEEEEEDDDGQDDDDPEFVGDPTEETTVQGNNYFNSVVILNLLAQQLEVDFETVLGRVFGGGAYGDGGAVVVPASDAAVASLEKQAFHATAEGRRDSDSECGVTGCAICLEEFEDGEEVTVMPCSRGHAFHSGCITEWLGKSNTCPLCRHALPTDLDDGP</sequence>
<dbReference type="STRING" id="4558.A0A1Z5RHG6"/>
<dbReference type="eggNOG" id="KOG0800">
    <property type="taxonomic scope" value="Eukaryota"/>
</dbReference>
<dbReference type="SUPFAM" id="SSF57850">
    <property type="entry name" value="RING/U-box"/>
    <property type="match status" value="1"/>
</dbReference>
<gene>
    <name evidence="7" type="ORF">SORBI_3005G035400</name>
</gene>
<keyword evidence="1" id="KW-0479">Metal-binding</keyword>
<keyword evidence="3" id="KW-0862">Zinc</keyword>
<dbReference type="Gene3D" id="3.30.40.10">
    <property type="entry name" value="Zinc/RING finger domain, C3HC4 (zinc finger)"/>
    <property type="match status" value="1"/>
</dbReference>